<keyword evidence="1" id="KW-0813">Transport</keyword>
<dbReference type="Pfam" id="PF00005">
    <property type="entry name" value="ABC_tran"/>
    <property type="match status" value="1"/>
</dbReference>
<sequence>MLSLNGLGIGYGQRRLASIADTGVRAGEFICLLGRNGQGKSTLLRTLGGFIPTLAGEVRLNGVAVRQMSGRARAQSIGVVLTDRPQAAALRVCELVEMGRQPHTGWSGALSRQDRRIAAHALEQVDGAHLAMRTVDSLSDGERQRAMIARALAQQPKVMLLDEITAFLDLPSRVTIIDLLRRIAAEQGVAVILSSHDLELSLQTADRLWLLPGQGRFVDGVPEDIVLAGEIGQAFDQPNLVFSVRSGRFERPAHGARAVHVDGDDIASLWLKRALRRRGFALAGRPEEASHALIRSGPGGWTSTGGRAARSIQEALALLA</sequence>
<dbReference type="PROSITE" id="PS50893">
    <property type="entry name" value="ABC_TRANSPORTER_2"/>
    <property type="match status" value="1"/>
</dbReference>
<dbReference type="PANTHER" id="PTHR42794:SF1">
    <property type="entry name" value="HEMIN IMPORT ATP-BINDING PROTEIN HMUV"/>
    <property type="match status" value="1"/>
</dbReference>
<dbReference type="AlphaFoldDB" id="A0A286CYQ8"/>
<evidence type="ECO:0000259" key="6">
    <source>
        <dbReference type="PROSITE" id="PS50893"/>
    </source>
</evidence>
<protein>
    <submittedName>
        <fullName evidence="7">Iron complex transport system ATP-binding protein</fullName>
    </submittedName>
</protein>
<evidence type="ECO:0000313" key="7">
    <source>
        <dbReference type="EMBL" id="SOD51540.1"/>
    </source>
</evidence>
<evidence type="ECO:0000256" key="3">
    <source>
        <dbReference type="ARBA" id="ARBA00022840"/>
    </source>
</evidence>
<keyword evidence="4" id="KW-1278">Translocase</keyword>
<dbReference type="InterPro" id="IPR003593">
    <property type="entry name" value="AAA+_ATPase"/>
</dbReference>
<feature type="domain" description="ABC transporter" evidence="6">
    <location>
        <begin position="2"/>
        <end position="238"/>
    </location>
</feature>
<organism evidence="7 8">
    <name type="scientific">Pseudoxanthomonas wuyuanensis</name>
    <dbReference type="NCBI Taxonomy" id="1073196"/>
    <lineage>
        <taxon>Bacteria</taxon>
        <taxon>Pseudomonadati</taxon>
        <taxon>Pseudomonadota</taxon>
        <taxon>Gammaproteobacteria</taxon>
        <taxon>Lysobacterales</taxon>
        <taxon>Lysobacteraceae</taxon>
        <taxon>Pseudoxanthomonas</taxon>
    </lineage>
</organism>
<dbReference type="SMART" id="SM00382">
    <property type="entry name" value="AAA"/>
    <property type="match status" value="1"/>
</dbReference>
<dbReference type="EMBL" id="OCND01000001">
    <property type="protein sequence ID" value="SOD51540.1"/>
    <property type="molecule type" value="Genomic_DNA"/>
</dbReference>
<dbReference type="PANTHER" id="PTHR42794">
    <property type="entry name" value="HEMIN IMPORT ATP-BINDING PROTEIN HMUV"/>
    <property type="match status" value="1"/>
</dbReference>
<gene>
    <name evidence="7" type="ORF">SAMN06296416_101679</name>
</gene>
<dbReference type="InterPro" id="IPR027417">
    <property type="entry name" value="P-loop_NTPase"/>
</dbReference>
<accession>A0A286CYQ8</accession>
<proteinExistence type="predicted"/>
<evidence type="ECO:0000256" key="4">
    <source>
        <dbReference type="ARBA" id="ARBA00022967"/>
    </source>
</evidence>
<dbReference type="GO" id="GO:0016887">
    <property type="term" value="F:ATP hydrolysis activity"/>
    <property type="evidence" value="ECO:0007669"/>
    <property type="project" value="InterPro"/>
</dbReference>
<keyword evidence="3 7" id="KW-0067">ATP-binding</keyword>
<comment type="function">
    <text evidence="5">Part of the ABC transporter complex HmuTUV involved in hemin import. Responsible for energy coupling to the transport system.</text>
</comment>
<dbReference type="OrthoDB" id="5292475at2"/>
<dbReference type="SUPFAM" id="SSF52540">
    <property type="entry name" value="P-loop containing nucleoside triphosphate hydrolases"/>
    <property type="match status" value="1"/>
</dbReference>
<dbReference type="GO" id="GO:0005524">
    <property type="term" value="F:ATP binding"/>
    <property type="evidence" value="ECO:0007669"/>
    <property type="project" value="UniProtKB-KW"/>
</dbReference>
<dbReference type="CDD" id="cd03214">
    <property type="entry name" value="ABC_Iron-Siderophores_B12_Hemin"/>
    <property type="match status" value="1"/>
</dbReference>
<evidence type="ECO:0000256" key="5">
    <source>
        <dbReference type="ARBA" id="ARBA00037066"/>
    </source>
</evidence>
<evidence type="ECO:0000256" key="2">
    <source>
        <dbReference type="ARBA" id="ARBA00022741"/>
    </source>
</evidence>
<reference evidence="7 8" key="1">
    <citation type="submission" date="2017-09" db="EMBL/GenBank/DDBJ databases">
        <authorList>
            <person name="Ehlers B."/>
            <person name="Leendertz F.H."/>
        </authorList>
    </citation>
    <scope>NUCLEOTIDE SEQUENCE [LARGE SCALE GENOMIC DNA]</scope>
    <source>
        <strain evidence="7 8">CGMCC 1.10978</strain>
    </source>
</reference>
<dbReference type="Proteomes" id="UP000219374">
    <property type="component" value="Unassembled WGS sequence"/>
</dbReference>
<keyword evidence="2" id="KW-0547">Nucleotide-binding</keyword>
<evidence type="ECO:0000313" key="8">
    <source>
        <dbReference type="Proteomes" id="UP000219374"/>
    </source>
</evidence>
<keyword evidence="8" id="KW-1185">Reference proteome</keyword>
<name>A0A286CYQ8_9GAMM</name>
<evidence type="ECO:0000256" key="1">
    <source>
        <dbReference type="ARBA" id="ARBA00022448"/>
    </source>
</evidence>
<dbReference type="InterPro" id="IPR003439">
    <property type="entry name" value="ABC_transporter-like_ATP-bd"/>
</dbReference>
<dbReference type="Gene3D" id="3.40.50.300">
    <property type="entry name" value="P-loop containing nucleotide triphosphate hydrolases"/>
    <property type="match status" value="1"/>
</dbReference>
<dbReference type="RefSeq" id="WP_097120439.1">
    <property type="nucleotide sequence ID" value="NZ_OCND01000001.1"/>
</dbReference>